<protein>
    <submittedName>
        <fullName evidence="1">Uncharacterized protein</fullName>
    </submittedName>
</protein>
<proteinExistence type="predicted"/>
<feature type="non-terminal residue" evidence="1">
    <location>
        <position position="110"/>
    </location>
</feature>
<reference evidence="1" key="2">
    <citation type="journal article" date="2022" name="New Phytol.">
        <title>Evolutionary transition to the ectomycorrhizal habit in the genomes of a hyperdiverse lineage of mushroom-forming fungi.</title>
        <authorList>
            <person name="Looney B."/>
            <person name="Miyauchi S."/>
            <person name="Morin E."/>
            <person name="Drula E."/>
            <person name="Courty P.E."/>
            <person name="Kohler A."/>
            <person name="Kuo A."/>
            <person name="LaButti K."/>
            <person name="Pangilinan J."/>
            <person name="Lipzen A."/>
            <person name="Riley R."/>
            <person name="Andreopoulos W."/>
            <person name="He G."/>
            <person name="Johnson J."/>
            <person name="Nolan M."/>
            <person name="Tritt A."/>
            <person name="Barry K.W."/>
            <person name="Grigoriev I.V."/>
            <person name="Nagy L.G."/>
            <person name="Hibbett D."/>
            <person name="Henrissat B."/>
            <person name="Matheny P.B."/>
            <person name="Labbe J."/>
            <person name="Martin F.M."/>
        </authorList>
    </citation>
    <scope>NUCLEOTIDE SEQUENCE</scope>
    <source>
        <strain evidence="1">EC-137</strain>
    </source>
</reference>
<gene>
    <name evidence="1" type="ORF">K488DRAFT_15837</name>
</gene>
<keyword evidence="2" id="KW-1185">Reference proteome</keyword>
<reference evidence="1" key="1">
    <citation type="submission" date="2021-02" db="EMBL/GenBank/DDBJ databases">
        <authorList>
            <consortium name="DOE Joint Genome Institute"/>
            <person name="Ahrendt S."/>
            <person name="Looney B.P."/>
            <person name="Miyauchi S."/>
            <person name="Morin E."/>
            <person name="Drula E."/>
            <person name="Courty P.E."/>
            <person name="Chicoki N."/>
            <person name="Fauchery L."/>
            <person name="Kohler A."/>
            <person name="Kuo A."/>
            <person name="Labutti K."/>
            <person name="Pangilinan J."/>
            <person name="Lipzen A."/>
            <person name="Riley R."/>
            <person name="Andreopoulos W."/>
            <person name="He G."/>
            <person name="Johnson J."/>
            <person name="Barry K.W."/>
            <person name="Grigoriev I.V."/>
            <person name="Nagy L."/>
            <person name="Hibbett D."/>
            <person name="Henrissat B."/>
            <person name="Matheny P.B."/>
            <person name="Labbe J."/>
            <person name="Martin F."/>
        </authorList>
    </citation>
    <scope>NUCLEOTIDE SEQUENCE</scope>
    <source>
        <strain evidence="1">EC-137</strain>
    </source>
</reference>
<dbReference type="Proteomes" id="UP000814128">
    <property type="component" value="Unassembled WGS sequence"/>
</dbReference>
<evidence type="ECO:0000313" key="1">
    <source>
        <dbReference type="EMBL" id="KAI0027988.1"/>
    </source>
</evidence>
<dbReference type="EMBL" id="MU273809">
    <property type="protein sequence ID" value="KAI0027988.1"/>
    <property type="molecule type" value="Genomic_DNA"/>
</dbReference>
<comment type="caution">
    <text evidence="1">The sequence shown here is derived from an EMBL/GenBank/DDBJ whole genome shotgun (WGS) entry which is preliminary data.</text>
</comment>
<organism evidence="1 2">
    <name type="scientific">Vararia minispora EC-137</name>
    <dbReference type="NCBI Taxonomy" id="1314806"/>
    <lineage>
        <taxon>Eukaryota</taxon>
        <taxon>Fungi</taxon>
        <taxon>Dikarya</taxon>
        <taxon>Basidiomycota</taxon>
        <taxon>Agaricomycotina</taxon>
        <taxon>Agaricomycetes</taxon>
        <taxon>Russulales</taxon>
        <taxon>Lachnocladiaceae</taxon>
        <taxon>Vararia</taxon>
    </lineage>
</organism>
<feature type="non-terminal residue" evidence="1">
    <location>
        <position position="1"/>
    </location>
</feature>
<sequence length="110" mass="12284">VKLSFVLLPWKARGEGEEALPELLNTSVSFFASLLVQDKLDCLAAASSTHPTPSPRSSVDTHSLSHSPHARKAEEVWEILCNDVILPLNMTLAVIRQYVWKQTAELTMHY</sequence>
<evidence type="ECO:0000313" key="2">
    <source>
        <dbReference type="Proteomes" id="UP000814128"/>
    </source>
</evidence>
<accession>A0ACB8Q866</accession>
<name>A0ACB8Q866_9AGAM</name>